<reference evidence="3" key="1">
    <citation type="submission" date="2016-06" db="EMBL/GenBank/DDBJ databases">
        <title>Draft genome sequence of Desulfoplanes formicivorans strain Pf12B.</title>
        <authorList>
            <person name="Watanabe M."/>
            <person name="Kojima H."/>
            <person name="Fukui M."/>
        </authorList>
    </citation>
    <scope>NUCLEOTIDE SEQUENCE [LARGE SCALE GENOMIC DNA]</scope>
    <source>
        <strain evidence="3">Pf12B</strain>
    </source>
</reference>
<dbReference type="OrthoDB" id="5457847at2"/>
<evidence type="ECO:0000313" key="3">
    <source>
        <dbReference type="Proteomes" id="UP000095200"/>
    </source>
</evidence>
<dbReference type="EMBL" id="BDFE01000009">
    <property type="protein sequence ID" value="GAU08230.1"/>
    <property type="molecule type" value="Genomic_DNA"/>
</dbReference>
<feature type="coiled-coil region" evidence="1">
    <location>
        <begin position="87"/>
        <end position="114"/>
    </location>
</feature>
<evidence type="ECO:0000256" key="1">
    <source>
        <dbReference type="SAM" id="Coils"/>
    </source>
</evidence>
<comment type="caution">
    <text evidence="2">The sequence shown here is derived from an EMBL/GenBank/DDBJ whole genome shotgun (WGS) entry which is preliminary data.</text>
</comment>
<accession>A0A194AG97</accession>
<organism evidence="2 3">
    <name type="scientific">Desulfoplanes formicivorans</name>
    <dbReference type="NCBI Taxonomy" id="1592317"/>
    <lineage>
        <taxon>Bacteria</taxon>
        <taxon>Pseudomonadati</taxon>
        <taxon>Thermodesulfobacteriota</taxon>
        <taxon>Desulfovibrionia</taxon>
        <taxon>Desulfovibrionales</taxon>
        <taxon>Desulfoplanaceae</taxon>
        <taxon>Desulfoplanes</taxon>
    </lineage>
</organism>
<dbReference type="AlphaFoldDB" id="A0A194AG97"/>
<keyword evidence="3" id="KW-1185">Reference proteome</keyword>
<proteinExistence type="predicted"/>
<keyword evidence="1" id="KW-0175">Coiled coil</keyword>
<dbReference type="Proteomes" id="UP000095200">
    <property type="component" value="Unassembled WGS sequence"/>
</dbReference>
<sequence length="115" mass="13907">MDADTKTYQEQSFFKGLWNNLLTGWKVIFSECKWLFIKAFRRWEIKQLHKRLNEEYRTLGKVYATSVEENKTLTPEDVEADIPLKQISFLKEEIEHMNQELDNSRNEYVKRRSQS</sequence>
<dbReference type="STRING" id="1592317.DPF_0933"/>
<name>A0A194AG97_9BACT</name>
<evidence type="ECO:0000313" key="2">
    <source>
        <dbReference type="EMBL" id="GAU08230.1"/>
    </source>
</evidence>
<dbReference type="RefSeq" id="WP_069857707.1">
    <property type="nucleotide sequence ID" value="NZ_BDFE01000009.1"/>
</dbReference>
<gene>
    <name evidence="2" type="ORF">DPF_0933</name>
</gene>
<protein>
    <submittedName>
        <fullName evidence="2">Uncharacterized protein</fullName>
    </submittedName>
</protein>